<gene>
    <name evidence="1" type="ORF">V6N12_054276</name>
</gene>
<name>A0ABR2D001_9ROSI</name>
<sequence>MTSSASTITSSATYLVSVALESDEALPEPLSTTLAYEALPDPFGTAIDCLFSLSTTGISGVPSFTPTSGFYSPSASIASPATTKLGESLRPFFAEFCPLRGVGDAGRSNIGATTIGIPSYNGRPLGLS</sequence>
<protein>
    <submittedName>
        <fullName evidence="1">Uncharacterized protein</fullName>
    </submittedName>
</protein>
<proteinExistence type="predicted"/>
<organism evidence="1 2">
    <name type="scientific">Hibiscus sabdariffa</name>
    <name type="common">roselle</name>
    <dbReference type="NCBI Taxonomy" id="183260"/>
    <lineage>
        <taxon>Eukaryota</taxon>
        <taxon>Viridiplantae</taxon>
        <taxon>Streptophyta</taxon>
        <taxon>Embryophyta</taxon>
        <taxon>Tracheophyta</taxon>
        <taxon>Spermatophyta</taxon>
        <taxon>Magnoliopsida</taxon>
        <taxon>eudicotyledons</taxon>
        <taxon>Gunneridae</taxon>
        <taxon>Pentapetalae</taxon>
        <taxon>rosids</taxon>
        <taxon>malvids</taxon>
        <taxon>Malvales</taxon>
        <taxon>Malvaceae</taxon>
        <taxon>Malvoideae</taxon>
        <taxon>Hibiscus</taxon>
    </lineage>
</organism>
<evidence type="ECO:0000313" key="2">
    <source>
        <dbReference type="Proteomes" id="UP001472677"/>
    </source>
</evidence>
<keyword evidence="2" id="KW-1185">Reference proteome</keyword>
<evidence type="ECO:0000313" key="1">
    <source>
        <dbReference type="EMBL" id="KAK8527048.1"/>
    </source>
</evidence>
<dbReference type="Proteomes" id="UP001472677">
    <property type="component" value="Unassembled WGS sequence"/>
</dbReference>
<dbReference type="EMBL" id="JBBPBM010000038">
    <property type="protein sequence ID" value="KAK8527048.1"/>
    <property type="molecule type" value="Genomic_DNA"/>
</dbReference>
<accession>A0ABR2D001</accession>
<comment type="caution">
    <text evidence="1">The sequence shown here is derived from an EMBL/GenBank/DDBJ whole genome shotgun (WGS) entry which is preliminary data.</text>
</comment>
<reference evidence="1 2" key="1">
    <citation type="journal article" date="2024" name="G3 (Bethesda)">
        <title>Genome assembly of Hibiscus sabdariffa L. provides insights into metabolisms of medicinal natural products.</title>
        <authorList>
            <person name="Kim T."/>
        </authorList>
    </citation>
    <scope>NUCLEOTIDE SEQUENCE [LARGE SCALE GENOMIC DNA]</scope>
    <source>
        <strain evidence="1">TK-2024</strain>
        <tissue evidence="1">Old leaves</tissue>
    </source>
</reference>